<evidence type="ECO:0000313" key="1">
    <source>
        <dbReference type="EMBL" id="KIR45887.1"/>
    </source>
</evidence>
<dbReference type="InterPro" id="IPR053056">
    <property type="entry name" value="Lipid_Metab_Assoc_Protein"/>
</dbReference>
<gene>
    <name evidence="1" type="ORF">I312_04857</name>
</gene>
<dbReference type="HOGENOM" id="CLU_527856_0_0_1"/>
<dbReference type="OrthoDB" id="2152680at2759"/>
<sequence length="522" mass="57224">MTAFPPLAAVFLTYFDDIKGQSVLYYSSLADIPAGTIEHTTLPSGLHNLSEDLICFRHHDRPGVGLFRSREKPEGENRGRGRTMGVVGVVLAEGDVSDLYSFKSSLREIYDKLENLSQSPFISSAEQDGEREKVLDGLWETYRADKVNKLGKAMDDGKENELERVHKLITERGRIPAAHPIAFMPLLLGLLGPNIVPVYKAALSGQRILFYSPPPILPLGALAWNIWALSLPPQAALTHREAEISEWLGNVGLMDLDTVKAKKGGWAATTSDMIFKSHTKLYDIFIDLSSNPLPPTPVSSPSSFTSPSPVILSTSTSTSSSSSNTIPLTYTLPSLPLYRSLLLLTSSPPTIHAGMWKEGGWWLIIYELLEKVWKVCVGVCEFAVGRGNVGVQGGGGGGVRLPDDEEEEQLLENAGEGDLLDLLEEAGDEAGTVQEESAPEAEEDEAVRQGRLVLRQLFHHTYHLHSHLLSVLNSRPRGERSIGQLTDLEVKTLSGRWAGAQDAAFWRGVARRWGALVDLDEE</sequence>
<reference evidence="1" key="1">
    <citation type="submission" date="2015-01" db="EMBL/GenBank/DDBJ databases">
        <title>The Genome Sequence of Cryptococcus gattii CA1280.</title>
        <authorList>
            <consortium name="The Broad Institute Genomics Platform"/>
            <person name="Cuomo C."/>
            <person name="Litvintseva A."/>
            <person name="Chen Y."/>
            <person name="Heitman J."/>
            <person name="Sun S."/>
            <person name="Springer D."/>
            <person name="Dromer F."/>
            <person name="Young S."/>
            <person name="Zeng Q."/>
            <person name="Gargeya S."/>
            <person name="Abouelleil A."/>
            <person name="Alvarado L."/>
            <person name="Chapman S.B."/>
            <person name="Gainer-Dewar J."/>
            <person name="Goldberg J."/>
            <person name="Griggs A."/>
            <person name="Gujja S."/>
            <person name="Hansen M."/>
            <person name="Howarth C."/>
            <person name="Imamovic A."/>
            <person name="Larimer J."/>
            <person name="Murphy C."/>
            <person name="Naylor J."/>
            <person name="Pearson M."/>
            <person name="Priest M."/>
            <person name="Roberts A."/>
            <person name="Saif S."/>
            <person name="Shea T."/>
            <person name="Sykes S."/>
            <person name="Wortman J."/>
            <person name="Nusbaum C."/>
            <person name="Birren B."/>
        </authorList>
    </citation>
    <scope>NUCLEOTIDE SEQUENCE [LARGE SCALE GENOMIC DNA]</scope>
    <source>
        <strain evidence="1">CA1280</strain>
    </source>
</reference>
<dbReference type="InterPro" id="IPR018626">
    <property type="entry name" value="LCHN/Anr2"/>
</dbReference>
<organism evidence="1">
    <name type="scientific">Cryptococcus bacillisporus CA1280</name>
    <dbReference type="NCBI Taxonomy" id="1296109"/>
    <lineage>
        <taxon>Eukaryota</taxon>
        <taxon>Fungi</taxon>
        <taxon>Dikarya</taxon>
        <taxon>Basidiomycota</taxon>
        <taxon>Agaricomycotina</taxon>
        <taxon>Tremellomycetes</taxon>
        <taxon>Tremellales</taxon>
        <taxon>Cryptococcaceae</taxon>
        <taxon>Cryptococcus</taxon>
        <taxon>Cryptococcus gattii species complex</taxon>
    </lineage>
</organism>
<dbReference type="EMBL" id="KN847986">
    <property type="protein sequence ID" value="KIR45887.1"/>
    <property type="molecule type" value="Genomic_DNA"/>
</dbReference>
<accession>A0A0D0THF3</accession>
<dbReference type="Pfam" id="PF09804">
    <property type="entry name" value="DENND11"/>
    <property type="match status" value="1"/>
</dbReference>
<dbReference type="PANTHER" id="PTHR28153:SF1">
    <property type="entry name" value="DUF4484 DOMAIN-CONTAINING PROTEIN"/>
    <property type="match status" value="1"/>
</dbReference>
<protein>
    <submittedName>
        <fullName evidence="1">Cytoplasmic protein</fullName>
    </submittedName>
</protein>
<dbReference type="GO" id="GO:0005811">
    <property type="term" value="C:lipid droplet"/>
    <property type="evidence" value="ECO:0007669"/>
    <property type="project" value="TreeGrafter"/>
</dbReference>
<dbReference type="AlphaFoldDB" id="A0A0D0THF3"/>
<proteinExistence type="predicted"/>
<name>A0A0D0THF3_CRYGA</name>
<dbReference type="PANTHER" id="PTHR28153">
    <property type="entry name" value="PROTEIN, PUTATIVE-RELATED"/>
    <property type="match status" value="1"/>
</dbReference>